<keyword evidence="1" id="KW-0812">Transmembrane</keyword>
<evidence type="ECO:0000256" key="1">
    <source>
        <dbReference type="SAM" id="Phobius"/>
    </source>
</evidence>
<geneLocation type="plasmid" evidence="2">
    <name>pA85-3</name>
</geneLocation>
<proteinExistence type="predicted"/>
<keyword evidence="1" id="KW-1133">Transmembrane helix</keyword>
<sequence length="153" mass="17043">MELNMELLQPLDLINNCLITLPNTDTSFLNPTSINVAMNCASYMILSIVISLIALKLLTFKFVNLNINIIALSLFIGTTIGFLSFPYHLNNAMKPYQQALDIALPTVRTVNDPILNSVFVKGSYTLSEYGSLAKKYNERSEVIKSFAIKNSCK</sequence>
<dbReference type="RefSeq" id="WP_014462885.1">
    <property type="nucleotide sequence ID" value="NC_025109.2"/>
</dbReference>
<keyword evidence="2" id="KW-0614">Plasmid</keyword>
<protein>
    <submittedName>
        <fullName evidence="2">Uncharacterized protein</fullName>
    </submittedName>
</protein>
<dbReference type="AlphaFoldDB" id="X2FEK7"/>
<reference evidence="2" key="2">
    <citation type="submission" date="2016-11" db="EMBL/GenBank/DDBJ databases">
        <authorList>
            <person name="Jaros S."/>
            <person name="Januszkiewicz K."/>
            <person name="Wedrychowicz H."/>
        </authorList>
    </citation>
    <scope>NUCLEOTIDE SEQUENCE</scope>
    <source>
        <strain evidence="2">A85</strain>
        <plasmid evidence="2">pA85-3</plasmid>
    </source>
</reference>
<reference evidence="3" key="3">
    <citation type="submission" date="2019-07" db="EMBL/GenBank/DDBJ databases">
        <title>Biological characteristics of mucoid Acinetobacter baumannii from a general hospital in China.</title>
        <authorList>
            <person name="Hua X."/>
            <person name="Yu Y."/>
        </authorList>
    </citation>
    <scope>NUCLEOTIDE SEQUENCE [LARGE SCALE GENOMIC DNA]</scope>
    <source>
        <strain evidence="3">N41</strain>
        <strain evidence="4">N8</strain>
    </source>
</reference>
<evidence type="ECO:0000313" key="4">
    <source>
        <dbReference type="EMBL" id="MDR8432109.1"/>
    </source>
</evidence>
<evidence type="ECO:0000313" key="3">
    <source>
        <dbReference type="EMBL" id="MDR8261918.1"/>
    </source>
</evidence>
<reference evidence="2" key="1">
    <citation type="journal article" date="2014" name="J. Antimicrob. Chemother.">
        <title>A conjugative plasmid carrying the carbapenem resistance gene blaOXA-23 in AbaR4 in an extensively resistant GC1 Acinetobacter baumannii isolate.</title>
        <authorList>
            <person name="Hamidian M."/>
            <person name="Kenyon J.J."/>
            <person name="Holt K.E."/>
            <person name="Pickard D."/>
            <person name="Hall R.M."/>
        </authorList>
    </citation>
    <scope>NUCLEOTIDE SEQUENCE</scope>
    <source>
        <strain evidence="2">A85</strain>
        <plasmid evidence="2">pA85-3</plasmid>
    </source>
</reference>
<dbReference type="EMBL" id="VMBB01000026">
    <property type="protein sequence ID" value="MDR8261918.1"/>
    <property type="molecule type" value="Genomic_DNA"/>
</dbReference>
<organism evidence="2">
    <name type="scientific">Acinetobacter baumannii</name>
    <dbReference type="NCBI Taxonomy" id="470"/>
    <lineage>
        <taxon>Bacteria</taxon>
        <taxon>Pseudomonadati</taxon>
        <taxon>Pseudomonadota</taxon>
        <taxon>Gammaproteobacteria</taxon>
        <taxon>Moraxellales</taxon>
        <taxon>Moraxellaceae</taxon>
        <taxon>Acinetobacter</taxon>
        <taxon>Acinetobacter calcoaceticus/baumannii complex</taxon>
    </lineage>
</organism>
<name>X2FEK7_ACIBA</name>
<feature type="transmembrane region" description="Helical" evidence="1">
    <location>
        <begin position="36"/>
        <end position="55"/>
    </location>
</feature>
<dbReference type="EMBL" id="KJ493819">
    <property type="protein sequence ID" value="AHM95347.1"/>
    <property type="molecule type" value="Genomic_DNA"/>
</dbReference>
<evidence type="ECO:0000313" key="2">
    <source>
        <dbReference type="EMBL" id="AHM95347.1"/>
    </source>
</evidence>
<accession>X2FEK7</accession>
<keyword evidence="1" id="KW-0472">Membrane</keyword>
<dbReference type="EMBL" id="VMAF01000020">
    <property type="protein sequence ID" value="MDR8432109.1"/>
    <property type="molecule type" value="Genomic_DNA"/>
</dbReference>
<dbReference type="OMA" id="CISIMLI"/>
<gene>
    <name evidence="4" type="ORF">FPK63_13620</name>
    <name evidence="3" type="ORF">FPK87_15810</name>
</gene>
<feature type="transmembrane region" description="Helical" evidence="1">
    <location>
        <begin position="67"/>
        <end position="89"/>
    </location>
</feature>